<organism evidence="4 5">
    <name type="scientific">Kitasatospora misakiensis</name>
    <dbReference type="NCBI Taxonomy" id="67330"/>
    <lineage>
        <taxon>Bacteria</taxon>
        <taxon>Bacillati</taxon>
        <taxon>Actinomycetota</taxon>
        <taxon>Actinomycetes</taxon>
        <taxon>Kitasatosporales</taxon>
        <taxon>Streptomycetaceae</taxon>
        <taxon>Kitasatospora</taxon>
    </lineage>
</organism>
<dbReference type="Pfam" id="PF19922">
    <property type="entry name" value="bpX6"/>
    <property type="match status" value="1"/>
</dbReference>
<keyword evidence="2" id="KW-0472">Membrane</keyword>
<keyword evidence="2" id="KW-0812">Transmembrane</keyword>
<feature type="region of interest" description="Disordered" evidence="1">
    <location>
        <begin position="266"/>
        <end position="299"/>
    </location>
</feature>
<feature type="domain" description="MoxR-vWA-beta-propeller ternary system" evidence="3">
    <location>
        <begin position="13"/>
        <end position="137"/>
    </location>
</feature>
<accession>A0ABW0X6V2</accession>
<evidence type="ECO:0000313" key="4">
    <source>
        <dbReference type="EMBL" id="MFC5664859.1"/>
    </source>
</evidence>
<keyword evidence="5" id="KW-1185">Reference proteome</keyword>
<gene>
    <name evidence="4" type="ORF">ACFP3U_17955</name>
</gene>
<reference evidence="5" key="1">
    <citation type="journal article" date="2019" name="Int. J. Syst. Evol. Microbiol.">
        <title>The Global Catalogue of Microorganisms (GCM) 10K type strain sequencing project: providing services to taxonomists for standard genome sequencing and annotation.</title>
        <authorList>
            <consortium name="The Broad Institute Genomics Platform"/>
            <consortium name="The Broad Institute Genome Sequencing Center for Infectious Disease"/>
            <person name="Wu L."/>
            <person name="Ma J."/>
        </authorList>
    </citation>
    <scope>NUCLEOTIDE SEQUENCE [LARGE SCALE GENOMIC DNA]</scope>
    <source>
        <strain evidence="5">CGMCC 4.1437</strain>
    </source>
</reference>
<evidence type="ECO:0000256" key="2">
    <source>
        <dbReference type="SAM" id="Phobius"/>
    </source>
</evidence>
<evidence type="ECO:0000256" key="1">
    <source>
        <dbReference type="SAM" id="MobiDB-lite"/>
    </source>
</evidence>
<feature type="transmembrane region" description="Helical" evidence="2">
    <location>
        <begin position="209"/>
        <end position="229"/>
    </location>
</feature>
<proteinExistence type="predicted"/>
<dbReference type="SUPFAM" id="SSF63829">
    <property type="entry name" value="Calcium-dependent phosphotriesterase"/>
    <property type="match status" value="1"/>
</dbReference>
<protein>
    <submittedName>
        <fullName evidence="4">BpX6 domain-containing protein</fullName>
    </submittedName>
</protein>
<feature type="region of interest" description="Disordered" evidence="1">
    <location>
        <begin position="647"/>
        <end position="667"/>
    </location>
</feature>
<dbReference type="EMBL" id="JBHSOF010000021">
    <property type="protein sequence ID" value="MFC5664859.1"/>
    <property type="molecule type" value="Genomic_DNA"/>
</dbReference>
<sequence>MNTPTGRATGTVLAAGFVLDVPLIGVPEAAERVLELWCEGARLNELPDGRWLLQLPDPVRTRADRAPGVPLERTGHGALAAVGAPFHTAAGAGQLILIQGDLTVTHTIDGLPSPDPADWLLLTGLTLHRPGPLGVAPASGAAPVEESLPVTLRPDLRAAAGIRPTSARARRLAAVEPPAAEALPADGALARRSARRRVGSQSALDDRSATVVVVLVVLLPMLLIVLYGLGLFEGSAIDPGVVVYTSVAAAVTYLLLSRWAEARRDRSARSGTGSATATADGGTSTGAPSSPGAPAPRRTGRPWLGDLLARLTLRTPAAHLLHERHVRYLSELTRAFEQHRWEDALRDAVPLAGKRQDGRAAARTWFSLALPKRFTGQLRATPHRVGPAATSAFGGLSVHQHLTELYRHAAERLEQQERFDEAAFVLADLLDAPAEAVALLDRHGRSAQAAELAEGRSLAADLVVRLWWRAGEHERAVRTAHRRSAFAAAVDRLTATDPQAARGLRAAWAEHCRAAGDRLGAVEAVWPDEGLRPTVAADLRDAVALGGPTRGRALPYLLALGAGDATRAPARAVLDGDGDPGTTGRSALAATLAGLPAADQATDRELATTAARAAVRDGGFGAHGGPAGAAEHPLFDKLLHRADPLTAADLPRPRPLPRPGGTAPGYTAADRPGTLPVLDAALLASGSLLVACGQAGARLLGPDGRTRAHWDTPTDRFVLADHGGSALLVTDHGPDLRGLARLDLATRTVRPWITLRARQFAPSYDGRHLLAEADGGIVVLDTLAPRPTAVWRELGGEHRLLGGITRTPSGCAAIVRTPSTARSSLTEVWRWDLPGWELRARLRVDDTLTELLYRTDPADALDPVALAAGGLLTAEPVDPGPMDDEGGLGPGRTVLRWTSELPDAELSVDGRARLAPATDGDHWALTLTSEDGTGLVAAAGTGPCSEPALTVLVPNASGGRIEVRRHADTVTYRHRSGRVLATSADGTTLLANLRVTVR</sequence>
<evidence type="ECO:0000259" key="3">
    <source>
        <dbReference type="Pfam" id="PF19922"/>
    </source>
</evidence>
<evidence type="ECO:0000313" key="5">
    <source>
        <dbReference type="Proteomes" id="UP001595975"/>
    </source>
</evidence>
<feature type="compositionally biased region" description="Low complexity" evidence="1">
    <location>
        <begin position="269"/>
        <end position="297"/>
    </location>
</feature>
<keyword evidence="2" id="KW-1133">Transmembrane helix</keyword>
<dbReference type="InterPro" id="IPR045547">
    <property type="entry name" value="bpX6"/>
</dbReference>
<dbReference type="Proteomes" id="UP001595975">
    <property type="component" value="Unassembled WGS sequence"/>
</dbReference>
<dbReference type="RefSeq" id="WP_380226547.1">
    <property type="nucleotide sequence ID" value="NZ_JBHSOF010000021.1"/>
</dbReference>
<name>A0ABW0X6V2_9ACTN</name>
<comment type="caution">
    <text evidence="4">The sequence shown here is derived from an EMBL/GenBank/DDBJ whole genome shotgun (WGS) entry which is preliminary data.</text>
</comment>